<feature type="domain" description="CHK kinase-like" evidence="1">
    <location>
        <begin position="125"/>
        <end position="309"/>
    </location>
</feature>
<evidence type="ECO:0000313" key="2">
    <source>
        <dbReference type="Proteomes" id="UP000694904"/>
    </source>
</evidence>
<protein>
    <submittedName>
        <fullName evidence="3">Uncharacterized protein LOC108609673</fullName>
    </submittedName>
</protein>
<dbReference type="RefSeq" id="XP_017856922.1">
    <property type="nucleotide sequence ID" value="XM_018001433.1"/>
</dbReference>
<accession>A0ABM1NPN6</accession>
<evidence type="ECO:0000313" key="3">
    <source>
        <dbReference type="RefSeq" id="XP_017856922.1"/>
    </source>
</evidence>
<dbReference type="InterPro" id="IPR004119">
    <property type="entry name" value="EcKL"/>
</dbReference>
<sequence>MGSETRMFTPEFASDPPDWLDSQHLQQIIRNEFKTFQKIESVRLTTIPYGQRVQIGIRLAGEHDNSTRFVNYQLKAPKLRDLKLPRFQLEVHMHEVVLLALESLFNDVQKKISFTPRSYVSKSSLYLDYLPATGYCFVTKLNGLDQLAMEVILSKVAAYHAASACYLQSKPDQLNKFPTSKELDQALEAKRSWIQQQFHESLRANDLKHYEDKVKSYQRTLASRGEAPDSKKSFTVILNGACCSNNLLGQFDAFGQLRDVVFNDFGSANIGPAVHDLLQLLLTAPAAKAERFDGFLRFYVDELAEILKLLNFKGKIPSLTDIQLDILNYGHWAFETVTETLPIVLGELECEDNAEICKLPTYSKEIKTLLPWLENRGYFEVA</sequence>
<dbReference type="InterPro" id="IPR015897">
    <property type="entry name" value="CHK_kinase-like"/>
</dbReference>
<keyword evidence="2" id="KW-1185">Reference proteome</keyword>
<evidence type="ECO:0000259" key="1">
    <source>
        <dbReference type="SMART" id="SM00587"/>
    </source>
</evidence>
<proteinExistence type="predicted"/>
<dbReference type="GeneID" id="108609673"/>
<dbReference type="SUPFAM" id="SSF56112">
    <property type="entry name" value="Protein kinase-like (PK-like)"/>
    <property type="match status" value="1"/>
</dbReference>
<reference evidence="3" key="3">
    <citation type="submission" date="2025-08" db="UniProtKB">
        <authorList>
            <consortium name="RefSeq"/>
        </authorList>
    </citation>
    <scope>IDENTIFICATION</scope>
    <source>
        <tissue evidence="3">Whole organism</tissue>
    </source>
</reference>
<dbReference type="Pfam" id="PF02958">
    <property type="entry name" value="EcKL"/>
    <property type="match status" value="1"/>
</dbReference>
<dbReference type="Proteomes" id="UP000694904">
    <property type="component" value="Chromosome 2"/>
</dbReference>
<reference evidence="2" key="2">
    <citation type="journal article" date="2016" name="G3 (Bethesda)">
        <title>Genome Evolution in Three Species of Cactophilic Drosophila.</title>
        <authorList>
            <person name="Sanchez-Flores A."/>
            <person name="Penazola F."/>
            <person name="Carpinteyro-Ponce J."/>
            <person name="Nazario-Yepiz N."/>
            <person name="Abreu-Goodger C."/>
            <person name="Machado C.A."/>
            <person name="Markow T.A."/>
        </authorList>
    </citation>
    <scope>NUCLEOTIDE SEQUENCE [LARGE SCALE GENOMIC DNA]</scope>
</reference>
<reference evidence="2" key="1">
    <citation type="journal article" date="1997" name="Nucleic Acids Res.">
        <title>tRNAscan-SE: a program for improved detection of transfer RNA genes in genomic sequence.</title>
        <authorList>
            <person name="Lowe T.M."/>
            <person name="Eddy S.R."/>
        </authorList>
    </citation>
    <scope>NUCLEOTIDE SEQUENCE [LARGE SCALE GENOMIC DNA]</scope>
</reference>
<dbReference type="SMART" id="SM00587">
    <property type="entry name" value="CHK"/>
    <property type="match status" value="1"/>
</dbReference>
<dbReference type="PANTHER" id="PTHR11012">
    <property type="entry name" value="PROTEIN KINASE-LIKE DOMAIN-CONTAINING"/>
    <property type="match status" value="1"/>
</dbReference>
<dbReference type="PANTHER" id="PTHR11012:SF6">
    <property type="entry name" value="CHK DOMAIN OV1-RELATED"/>
    <property type="match status" value="1"/>
</dbReference>
<name>A0ABM1NPN6_DROAR</name>
<dbReference type="InterPro" id="IPR011009">
    <property type="entry name" value="Kinase-like_dom_sf"/>
</dbReference>
<organism evidence="2 3">
    <name type="scientific">Drosophila arizonae</name>
    <name type="common">Fruit fly</name>
    <dbReference type="NCBI Taxonomy" id="7263"/>
    <lineage>
        <taxon>Eukaryota</taxon>
        <taxon>Metazoa</taxon>
        <taxon>Ecdysozoa</taxon>
        <taxon>Arthropoda</taxon>
        <taxon>Hexapoda</taxon>
        <taxon>Insecta</taxon>
        <taxon>Pterygota</taxon>
        <taxon>Neoptera</taxon>
        <taxon>Endopterygota</taxon>
        <taxon>Diptera</taxon>
        <taxon>Brachycera</taxon>
        <taxon>Muscomorpha</taxon>
        <taxon>Ephydroidea</taxon>
        <taxon>Drosophilidae</taxon>
        <taxon>Drosophila</taxon>
    </lineage>
</organism>
<gene>
    <name evidence="3" type="primary">LOC108609673</name>
</gene>